<evidence type="ECO:0000313" key="2">
    <source>
        <dbReference type="Proteomes" id="UP000515158"/>
    </source>
</evidence>
<organism evidence="3">
    <name type="scientific">Thrips palmi</name>
    <name type="common">Melon thrips</name>
    <dbReference type="NCBI Taxonomy" id="161013"/>
    <lineage>
        <taxon>Eukaryota</taxon>
        <taxon>Metazoa</taxon>
        <taxon>Ecdysozoa</taxon>
        <taxon>Arthropoda</taxon>
        <taxon>Hexapoda</taxon>
        <taxon>Insecta</taxon>
        <taxon>Pterygota</taxon>
        <taxon>Neoptera</taxon>
        <taxon>Paraneoptera</taxon>
        <taxon>Thysanoptera</taxon>
        <taxon>Terebrantia</taxon>
        <taxon>Thripoidea</taxon>
        <taxon>Thripidae</taxon>
        <taxon>Thrips</taxon>
    </lineage>
</organism>
<dbReference type="AlphaFoldDB" id="A0A6P9AMJ6"/>
<dbReference type="KEGG" id="tpal:117654320"/>
<keyword evidence="2" id="KW-1185">Reference proteome</keyword>
<feature type="signal peptide" evidence="1">
    <location>
        <begin position="1"/>
        <end position="18"/>
    </location>
</feature>
<dbReference type="Proteomes" id="UP000515158">
    <property type="component" value="Unplaced"/>
</dbReference>
<feature type="chain" id="PRO_5028012318" evidence="1">
    <location>
        <begin position="19"/>
        <end position="70"/>
    </location>
</feature>
<sequence>MNSSVVFLLVVLAAVAQAKPQFLSYAPAAYAAAPAYSYSYAPSVAYTAPVAAYAPAVAAAPYVRSAYTYY</sequence>
<evidence type="ECO:0000256" key="1">
    <source>
        <dbReference type="SAM" id="SignalP"/>
    </source>
</evidence>
<dbReference type="GeneID" id="117654320"/>
<keyword evidence="1" id="KW-0732">Signal</keyword>
<protein>
    <submittedName>
        <fullName evidence="3">Cuticle protein 16.5-like</fullName>
    </submittedName>
</protein>
<evidence type="ECO:0000313" key="3">
    <source>
        <dbReference type="RefSeq" id="XP_034256791.1"/>
    </source>
</evidence>
<dbReference type="InParanoid" id="A0A6P9AMJ6"/>
<proteinExistence type="predicted"/>
<name>A0A6P9AMJ6_THRPL</name>
<dbReference type="RefSeq" id="XP_034256791.1">
    <property type="nucleotide sequence ID" value="XM_034400900.1"/>
</dbReference>
<accession>A0A6P9AMJ6</accession>
<gene>
    <name evidence="3" type="primary">LOC117654320</name>
</gene>
<reference evidence="3" key="1">
    <citation type="submission" date="2025-08" db="UniProtKB">
        <authorList>
            <consortium name="RefSeq"/>
        </authorList>
    </citation>
    <scope>IDENTIFICATION</scope>
    <source>
        <tissue evidence="3">Total insect</tissue>
    </source>
</reference>